<evidence type="ECO:0000313" key="3">
    <source>
        <dbReference type="Proteomes" id="UP000217265"/>
    </source>
</evidence>
<reference evidence="2 3" key="1">
    <citation type="submission" date="2017-09" db="EMBL/GenBank/DDBJ databases">
        <title>Complete genome sequence of Verrucomicrobial strain HZ-65, isolated from freshwater.</title>
        <authorList>
            <person name="Choi A."/>
        </authorList>
    </citation>
    <scope>NUCLEOTIDE SEQUENCE [LARGE SCALE GENOMIC DNA]</scope>
    <source>
        <strain evidence="2 3">HZ-65</strain>
    </source>
</reference>
<feature type="transmembrane region" description="Helical" evidence="1">
    <location>
        <begin position="298"/>
        <end position="317"/>
    </location>
</feature>
<sequence length="325" mass="35609">MSADVEISSKRRGVVTALLAVSLACNVAVLFLPFMDLRTGLTSEPYSLINSIKMLWSSGLYVLAALVVGFSVVFPFAKLAVLTGVCMAGQINARNRPLLEWVERLGKWSMLDVFLVCIILTLTSGQMLVGATPMVGIPVFVVAILLSMIAGELLAATAEAGVVASRDRGTKAEVLRGGFWLMLSGVALGGAVSFPFLKISDWLLSDRAYSIVQLVPTLWQEEAYTPMVIIGAFLLVAPLIAWLATWRWWLLRRKGHPAHDAHRQMMIARRWSMLDVFGLALAIFLVEGEYLMKTEVRWGALFLVVLVAVQAIAQAALERAFPTEE</sequence>
<accession>A0A290Q6X5</accession>
<evidence type="ECO:0000313" key="2">
    <source>
        <dbReference type="EMBL" id="ATC64173.1"/>
    </source>
</evidence>
<dbReference type="EMBL" id="CP023344">
    <property type="protein sequence ID" value="ATC64173.1"/>
    <property type="molecule type" value="Genomic_DNA"/>
</dbReference>
<keyword evidence="3" id="KW-1185">Reference proteome</keyword>
<evidence type="ECO:0008006" key="4">
    <source>
        <dbReference type="Google" id="ProtNLM"/>
    </source>
</evidence>
<evidence type="ECO:0000256" key="1">
    <source>
        <dbReference type="SAM" id="Phobius"/>
    </source>
</evidence>
<dbReference type="RefSeq" id="WP_096055805.1">
    <property type="nucleotide sequence ID" value="NZ_CP023344.1"/>
</dbReference>
<feature type="transmembrane region" description="Helical" evidence="1">
    <location>
        <begin position="271"/>
        <end position="292"/>
    </location>
</feature>
<feature type="transmembrane region" description="Helical" evidence="1">
    <location>
        <begin position="135"/>
        <end position="156"/>
    </location>
</feature>
<dbReference type="Proteomes" id="UP000217265">
    <property type="component" value="Chromosome"/>
</dbReference>
<feature type="transmembrane region" description="Helical" evidence="1">
    <location>
        <begin position="177"/>
        <end position="197"/>
    </location>
</feature>
<dbReference type="AlphaFoldDB" id="A0A290Q6X5"/>
<gene>
    <name evidence="2" type="ORF">CMV30_09505</name>
</gene>
<dbReference type="InterPro" id="IPR007498">
    <property type="entry name" value="PqiA-like"/>
</dbReference>
<feature type="transmembrane region" description="Helical" evidence="1">
    <location>
        <begin position="55"/>
        <end position="88"/>
    </location>
</feature>
<dbReference type="Pfam" id="PF04403">
    <property type="entry name" value="PqiA"/>
    <property type="match status" value="2"/>
</dbReference>
<dbReference type="PANTHER" id="PTHR34730:SF1">
    <property type="entry name" value="PARAQUAT-INDUCIBLE PROTEIN A"/>
    <property type="match status" value="1"/>
</dbReference>
<protein>
    <recommendedName>
        <fullName evidence="4">Paraquat-inducible protein A</fullName>
    </recommendedName>
</protein>
<dbReference type="PANTHER" id="PTHR34730">
    <property type="entry name" value="UNNAMED PRODUCT"/>
    <property type="match status" value="1"/>
</dbReference>
<feature type="transmembrane region" description="Helical" evidence="1">
    <location>
        <begin position="12"/>
        <end position="35"/>
    </location>
</feature>
<keyword evidence="1" id="KW-0472">Membrane</keyword>
<name>A0A290Q6X5_9BACT</name>
<keyword evidence="1" id="KW-1133">Transmembrane helix</keyword>
<dbReference type="OrthoDB" id="9800207at2"/>
<organism evidence="2 3">
    <name type="scientific">Nibricoccus aquaticus</name>
    <dbReference type="NCBI Taxonomy" id="2576891"/>
    <lineage>
        <taxon>Bacteria</taxon>
        <taxon>Pseudomonadati</taxon>
        <taxon>Verrucomicrobiota</taxon>
        <taxon>Opitutia</taxon>
        <taxon>Opitutales</taxon>
        <taxon>Opitutaceae</taxon>
        <taxon>Nibricoccus</taxon>
    </lineage>
</organism>
<proteinExistence type="predicted"/>
<feature type="transmembrane region" description="Helical" evidence="1">
    <location>
        <begin position="109"/>
        <end position="129"/>
    </location>
</feature>
<keyword evidence="1" id="KW-0812">Transmembrane</keyword>
<dbReference type="KEGG" id="vbh:CMV30_09505"/>
<feature type="transmembrane region" description="Helical" evidence="1">
    <location>
        <begin position="227"/>
        <end position="250"/>
    </location>
</feature>